<organism evidence="2 3">
    <name type="scientific">Penicillium expansum</name>
    <name type="common">Blue mold rot fungus</name>
    <dbReference type="NCBI Taxonomy" id="27334"/>
    <lineage>
        <taxon>Eukaryota</taxon>
        <taxon>Fungi</taxon>
        <taxon>Dikarya</taxon>
        <taxon>Ascomycota</taxon>
        <taxon>Pezizomycotina</taxon>
        <taxon>Eurotiomycetes</taxon>
        <taxon>Eurotiomycetidae</taxon>
        <taxon>Eurotiales</taxon>
        <taxon>Aspergillaceae</taxon>
        <taxon>Penicillium</taxon>
    </lineage>
</organism>
<dbReference type="Proteomes" id="UP000030143">
    <property type="component" value="Unassembled WGS sequence"/>
</dbReference>
<sequence>MRLGDLVLLLCAPCIALCCSVQSLHLIFPLHNTNFENCRSAIILYTYRHKPLSYYKLYQTNIVGS</sequence>
<evidence type="ECO:0000313" key="3">
    <source>
        <dbReference type="Proteomes" id="UP000030143"/>
    </source>
</evidence>
<feature type="signal peptide" evidence="1">
    <location>
        <begin position="1"/>
        <end position="18"/>
    </location>
</feature>
<reference evidence="2 3" key="1">
    <citation type="journal article" date="2015" name="Mol. Plant Microbe Interact.">
        <title>Genome, transcriptome, and functional analyses of Penicillium expansum provide new insights into secondary metabolism and pathogenicity.</title>
        <authorList>
            <person name="Ballester A.R."/>
            <person name="Marcet-Houben M."/>
            <person name="Levin E."/>
            <person name="Sela N."/>
            <person name="Selma-Lazaro C."/>
            <person name="Carmona L."/>
            <person name="Wisniewski M."/>
            <person name="Droby S."/>
            <person name="Gonzalez-Candelas L."/>
            <person name="Gabaldon T."/>
        </authorList>
    </citation>
    <scope>NUCLEOTIDE SEQUENCE [LARGE SCALE GENOMIC DNA]</scope>
    <source>
        <strain evidence="2 3">MD-8</strain>
    </source>
</reference>
<name>A0A0A2K0E7_PENEN</name>
<dbReference type="VEuPathDB" id="FungiDB:PEXP_036780"/>
<keyword evidence="3" id="KW-1185">Reference proteome</keyword>
<evidence type="ECO:0000313" key="2">
    <source>
        <dbReference type="EMBL" id="KGO60566.1"/>
    </source>
</evidence>
<dbReference type="HOGENOM" id="CLU_2850404_0_0_1"/>
<keyword evidence="1" id="KW-0732">Signal</keyword>
<evidence type="ECO:0000256" key="1">
    <source>
        <dbReference type="SAM" id="SignalP"/>
    </source>
</evidence>
<feature type="chain" id="PRO_5009752758" description="Secreted protein" evidence="1">
    <location>
        <begin position="19"/>
        <end position="65"/>
    </location>
</feature>
<dbReference type="EMBL" id="JQFZ01000070">
    <property type="protein sequence ID" value="KGO60566.1"/>
    <property type="molecule type" value="Genomic_DNA"/>
</dbReference>
<evidence type="ECO:0008006" key="4">
    <source>
        <dbReference type="Google" id="ProtNLM"/>
    </source>
</evidence>
<proteinExistence type="predicted"/>
<dbReference type="GeneID" id="27681438"/>
<gene>
    <name evidence="2" type="ORF">PEX2_087480</name>
</gene>
<dbReference type="RefSeq" id="XP_016601623.1">
    <property type="nucleotide sequence ID" value="XM_016746018.1"/>
</dbReference>
<protein>
    <recommendedName>
        <fullName evidence="4">Secreted protein</fullName>
    </recommendedName>
</protein>
<comment type="caution">
    <text evidence="2">The sequence shown here is derived from an EMBL/GenBank/DDBJ whole genome shotgun (WGS) entry which is preliminary data.</text>
</comment>
<accession>A0A0A2K0E7</accession>
<dbReference type="AlphaFoldDB" id="A0A0A2K0E7"/>